<evidence type="ECO:0000313" key="10">
    <source>
        <dbReference type="EMBL" id="PMC61523.1"/>
    </source>
</evidence>
<feature type="region of interest" description="Disordered" evidence="7">
    <location>
        <begin position="57"/>
        <end position="76"/>
    </location>
</feature>
<comment type="cofactor">
    <cofactor evidence="1 6">
        <name>FAD</name>
        <dbReference type="ChEBI" id="CHEBI:57692"/>
    </cofactor>
</comment>
<evidence type="ECO:0000259" key="9">
    <source>
        <dbReference type="Pfam" id="PF02770"/>
    </source>
</evidence>
<dbReference type="Pfam" id="PF02770">
    <property type="entry name" value="Acyl-CoA_dh_M"/>
    <property type="match status" value="1"/>
</dbReference>
<evidence type="ECO:0000256" key="1">
    <source>
        <dbReference type="ARBA" id="ARBA00001974"/>
    </source>
</evidence>
<comment type="similarity">
    <text evidence="2 6">Belongs to the acyl-CoA dehydrogenase family.</text>
</comment>
<dbReference type="PANTHER" id="PTHR43884:SF12">
    <property type="entry name" value="ISOVALERYL-COA DEHYDROGENASE, MITOCHONDRIAL-RELATED"/>
    <property type="match status" value="1"/>
</dbReference>
<dbReference type="InterPro" id="IPR046373">
    <property type="entry name" value="Acyl-CoA_Oxase/DH_mid-dom_sf"/>
</dbReference>
<accession>A0A2N6SWS2</accession>
<dbReference type="GO" id="GO:0003995">
    <property type="term" value="F:acyl-CoA dehydrogenase activity"/>
    <property type="evidence" value="ECO:0007669"/>
    <property type="project" value="TreeGrafter"/>
</dbReference>
<evidence type="ECO:0000256" key="6">
    <source>
        <dbReference type="RuleBase" id="RU362125"/>
    </source>
</evidence>
<evidence type="ECO:0000256" key="5">
    <source>
        <dbReference type="ARBA" id="ARBA00023002"/>
    </source>
</evidence>
<dbReference type="PANTHER" id="PTHR43884">
    <property type="entry name" value="ACYL-COA DEHYDROGENASE"/>
    <property type="match status" value="1"/>
</dbReference>
<reference evidence="10 11" key="1">
    <citation type="submission" date="2017-09" db="EMBL/GenBank/DDBJ databases">
        <title>Bacterial strain isolated from the female urinary microbiota.</title>
        <authorList>
            <person name="Thomas-White K."/>
            <person name="Kumar N."/>
            <person name="Forster S."/>
            <person name="Putonti C."/>
            <person name="Lawley T."/>
            <person name="Wolfe A.J."/>
        </authorList>
    </citation>
    <scope>NUCLEOTIDE SEQUENCE [LARGE SCALE GENOMIC DNA]</scope>
    <source>
        <strain evidence="10 11">UMB0908</strain>
    </source>
</reference>
<dbReference type="EMBL" id="PNHF01000026">
    <property type="protein sequence ID" value="PMC61523.1"/>
    <property type="molecule type" value="Genomic_DNA"/>
</dbReference>
<feature type="domain" description="Acyl-CoA oxidase/dehydrogenase middle" evidence="9">
    <location>
        <begin position="131"/>
        <end position="226"/>
    </location>
</feature>
<evidence type="ECO:0000256" key="3">
    <source>
        <dbReference type="ARBA" id="ARBA00022630"/>
    </source>
</evidence>
<dbReference type="Proteomes" id="UP000235363">
    <property type="component" value="Unassembled WGS sequence"/>
</dbReference>
<keyword evidence="5 6" id="KW-0560">Oxidoreductase</keyword>
<evidence type="ECO:0000259" key="8">
    <source>
        <dbReference type="Pfam" id="PF00441"/>
    </source>
</evidence>
<sequence>MINLELPKFLRAGAAQAHQAAAEIFRPISRKYDLAEHEYPRELDTLASMMDGMADGGNALSGASGGRGDEKKKRAGVKNGGNMASLLNVIETCWGDVGLTLSLPFQGLGNSALAAVATDEQLESFGKTWAAMAITEPSFGSDSSAVSTTARKDGDEYVINGEKIFVTSGERADSVVVWATLDKSLGRAAIKSFLVKKGTPGFTVERLEEKLGIRASDTAVLRLDNVRVPAENLLGSPDIDVKKSFAGAMATFDNTRPLVAGMAIGVARAALEELRRILEEAGVEIDYDKPALAQSAAVAEYIRLESDWEAAYLLALRAAWMADNKQPNTLEASASKAKAGRMGTDVTLRAVQLAGTYGYSERNLLEKWARDSKILDIFEGTQQIQQLVVARRVLGLSSKELK</sequence>
<evidence type="ECO:0000313" key="11">
    <source>
        <dbReference type="Proteomes" id="UP000235363"/>
    </source>
</evidence>
<proteinExistence type="inferred from homology"/>
<evidence type="ECO:0000256" key="4">
    <source>
        <dbReference type="ARBA" id="ARBA00022827"/>
    </source>
</evidence>
<dbReference type="AlphaFoldDB" id="A0A2N6SWS2"/>
<dbReference type="Pfam" id="PF00441">
    <property type="entry name" value="Acyl-CoA_dh_1"/>
    <property type="match status" value="1"/>
</dbReference>
<dbReference type="InterPro" id="IPR009100">
    <property type="entry name" value="AcylCoA_DH/oxidase_NM_dom_sf"/>
</dbReference>
<dbReference type="InterPro" id="IPR006091">
    <property type="entry name" value="Acyl-CoA_Oxase/DH_mid-dom"/>
</dbReference>
<dbReference type="SUPFAM" id="SSF47203">
    <property type="entry name" value="Acyl-CoA dehydrogenase C-terminal domain-like"/>
    <property type="match status" value="1"/>
</dbReference>
<dbReference type="STRING" id="1725.WU86_08585"/>
<dbReference type="RefSeq" id="WP_102214080.1">
    <property type="nucleotide sequence ID" value="NZ_PNHF01000026.1"/>
</dbReference>
<dbReference type="Gene3D" id="2.40.110.10">
    <property type="entry name" value="Butyryl-CoA Dehydrogenase, subunit A, domain 2"/>
    <property type="match status" value="1"/>
</dbReference>
<dbReference type="Gene3D" id="1.20.140.10">
    <property type="entry name" value="Butyryl-CoA Dehydrogenase, subunit A, domain 3"/>
    <property type="match status" value="1"/>
</dbReference>
<feature type="domain" description="Acyl-CoA dehydrogenase/oxidase C-terminal" evidence="8">
    <location>
        <begin position="248"/>
        <end position="394"/>
    </location>
</feature>
<dbReference type="FunFam" id="2.40.110.10:FF:000001">
    <property type="entry name" value="Acyl-CoA dehydrogenase, mitochondrial"/>
    <property type="match status" value="1"/>
</dbReference>
<dbReference type="InterPro" id="IPR036250">
    <property type="entry name" value="AcylCo_DH-like_C"/>
</dbReference>
<keyword evidence="3 6" id="KW-0285">Flavoprotein</keyword>
<organism evidence="10 11">
    <name type="scientific">Corynebacterium xerosis</name>
    <dbReference type="NCBI Taxonomy" id="1725"/>
    <lineage>
        <taxon>Bacteria</taxon>
        <taxon>Bacillati</taxon>
        <taxon>Actinomycetota</taxon>
        <taxon>Actinomycetes</taxon>
        <taxon>Mycobacteriales</taxon>
        <taxon>Corynebacteriaceae</taxon>
        <taxon>Corynebacterium</taxon>
    </lineage>
</organism>
<evidence type="ECO:0000256" key="2">
    <source>
        <dbReference type="ARBA" id="ARBA00009347"/>
    </source>
</evidence>
<dbReference type="InterPro" id="IPR009075">
    <property type="entry name" value="AcylCo_DH/oxidase_C"/>
</dbReference>
<dbReference type="SUPFAM" id="SSF56645">
    <property type="entry name" value="Acyl-CoA dehydrogenase NM domain-like"/>
    <property type="match status" value="1"/>
</dbReference>
<evidence type="ECO:0000256" key="7">
    <source>
        <dbReference type="SAM" id="MobiDB-lite"/>
    </source>
</evidence>
<comment type="caution">
    <text evidence="10">The sequence shown here is derived from an EMBL/GenBank/DDBJ whole genome shotgun (WGS) entry which is preliminary data.</text>
</comment>
<protein>
    <submittedName>
        <fullName evidence="10">Acyl-CoA dehydrogenase</fullName>
    </submittedName>
</protein>
<gene>
    <name evidence="10" type="ORF">CJ204_10405</name>
</gene>
<name>A0A2N6SWS2_9CORY</name>
<keyword evidence="4 6" id="KW-0274">FAD</keyword>